<protein>
    <submittedName>
        <fullName evidence="7">PA14 domain protein</fullName>
    </submittedName>
</protein>
<dbReference type="Gene3D" id="1.10.760.10">
    <property type="entry name" value="Cytochrome c-like domain"/>
    <property type="match status" value="1"/>
</dbReference>
<dbReference type="SUPFAM" id="SSF56988">
    <property type="entry name" value="Anthrax protective antigen"/>
    <property type="match status" value="1"/>
</dbReference>
<feature type="domain" description="PA14" evidence="6">
    <location>
        <begin position="157"/>
        <end position="303"/>
    </location>
</feature>
<dbReference type="KEGG" id="mff:MFFC18_29590"/>
<feature type="domain" description="Cytochrome c" evidence="5">
    <location>
        <begin position="42"/>
        <end position="115"/>
    </location>
</feature>
<dbReference type="Pfam" id="PF07624">
    <property type="entry name" value="PSD2"/>
    <property type="match status" value="1"/>
</dbReference>
<evidence type="ECO:0000256" key="3">
    <source>
        <dbReference type="ARBA" id="ARBA00023004"/>
    </source>
</evidence>
<dbReference type="InterPro" id="IPR036909">
    <property type="entry name" value="Cyt_c-like_dom_sf"/>
</dbReference>
<keyword evidence="8" id="KW-1185">Reference proteome</keyword>
<dbReference type="EMBL" id="CP042912">
    <property type="protein sequence ID" value="QEG23067.1"/>
    <property type="molecule type" value="Genomic_DNA"/>
</dbReference>
<dbReference type="InterPro" id="IPR011658">
    <property type="entry name" value="PA14_dom"/>
</dbReference>
<evidence type="ECO:0000256" key="1">
    <source>
        <dbReference type="ARBA" id="ARBA00022617"/>
    </source>
</evidence>
<dbReference type="GO" id="GO:0046872">
    <property type="term" value="F:metal ion binding"/>
    <property type="evidence" value="ECO:0007669"/>
    <property type="project" value="UniProtKB-KW"/>
</dbReference>
<dbReference type="Pfam" id="PF07631">
    <property type="entry name" value="PSD4"/>
    <property type="match status" value="1"/>
</dbReference>
<dbReference type="AlphaFoldDB" id="A0A5B9P8L0"/>
<dbReference type="GO" id="GO:0020037">
    <property type="term" value="F:heme binding"/>
    <property type="evidence" value="ECO:0007669"/>
    <property type="project" value="InterPro"/>
</dbReference>
<keyword evidence="2 4" id="KW-0479">Metal-binding</keyword>
<dbReference type="GO" id="GO:0009055">
    <property type="term" value="F:electron transfer activity"/>
    <property type="evidence" value="ECO:0007669"/>
    <property type="project" value="InterPro"/>
</dbReference>
<dbReference type="SMART" id="SM00758">
    <property type="entry name" value="PA14"/>
    <property type="match status" value="1"/>
</dbReference>
<accession>A0A5B9P8L0</accession>
<dbReference type="Pfam" id="PF07627">
    <property type="entry name" value="PSCyt3"/>
    <property type="match status" value="1"/>
</dbReference>
<dbReference type="RefSeq" id="WP_075086009.1">
    <property type="nucleotide sequence ID" value="NZ_CP042912.1"/>
</dbReference>
<dbReference type="PROSITE" id="PS51007">
    <property type="entry name" value="CYTC"/>
    <property type="match status" value="1"/>
</dbReference>
<dbReference type="PROSITE" id="PS51820">
    <property type="entry name" value="PA14"/>
    <property type="match status" value="1"/>
</dbReference>
<dbReference type="InterPro" id="IPR011478">
    <property type="entry name" value="DUF1585"/>
</dbReference>
<dbReference type="OrthoDB" id="175242at2"/>
<dbReference type="STRING" id="980251.GCA_001642875_04000"/>
<organism evidence="7 8">
    <name type="scientific">Mariniblastus fucicola</name>
    <dbReference type="NCBI Taxonomy" id="980251"/>
    <lineage>
        <taxon>Bacteria</taxon>
        <taxon>Pseudomonadati</taxon>
        <taxon>Planctomycetota</taxon>
        <taxon>Planctomycetia</taxon>
        <taxon>Pirellulales</taxon>
        <taxon>Pirellulaceae</taxon>
        <taxon>Mariniblastus</taxon>
    </lineage>
</organism>
<dbReference type="InterPro" id="IPR037524">
    <property type="entry name" value="PA14/GLEYA"/>
</dbReference>
<evidence type="ECO:0000259" key="6">
    <source>
        <dbReference type="PROSITE" id="PS51820"/>
    </source>
</evidence>
<evidence type="ECO:0000313" key="7">
    <source>
        <dbReference type="EMBL" id="QEG23067.1"/>
    </source>
</evidence>
<dbReference type="SUPFAM" id="SSF46626">
    <property type="entry name" value="Cytochrome c"/>
    <property type="match status" value="1"/>
</dbReference>
<dbReference type="Proteomes" id="UP000322214">
    <property type="component" value="Chromosome"/>
</dbReference>
<evidence type="ECO:0000256" key="4">
    <source>
        <dbReference type="PROSITE-ProRule" id="PRU00433"/>
    </source>
</evidence>
<dbReference type="Pfam" id="PF13442">
    <property type="entry name" value="Cytochrome_CBB3"/>
    <property type="match status" value="1"/>
</dbReference>
<dbReference type="Pfam" id="PF07691">
    <property type="entry name" value="PA14"/>
    <property type="match status" value="1"/>
</dbReference>
<sequence length="800" mass="90946" precursor="true">MIFLREFGNRQIGLALLLLLALPITLGATVSCQQANAQVEEPWFAKGKELYVDQCATCHGDQGQGVEGAYENTLEGDLSLRRLKDYIVKTMPEDDPEMCVGEDAELVTRYMMKAFYTREAQMRLKPPGIAFSRLTVDQYQNAVADLMRPFLGAVWIGDNFGLKGQYFPTRSHGKDRAFERTDDLINFDFGDGTPDAEKLKDKEQFSIDWSGSLIAPDSGTYELILVTQNGVQFFFNGQSWNSSPLIDNKVTNGETEHRATVKLRAGRAYPLHIQFFKYKEDSASIAFEWVRPNRPRELVGKKHLTPQWAPPAVMLQTDFPPDDSSVGYERGTSVSQQWDRATTLAAVEVLEFVDRKYNDLTGYSDKIRKKERKDELDDSAKAAAEATRTRAFCEKFVRQAFRRDLTEAEKATFIERPFATEDLARNAMRRIVLMTLKSPQFLYVSQSPSRENANAQFSAAEKMAIGFWDSIPDKDLLNAAAAGKLDDDKTLHTQAWRMLGDARTRVKLRQFFHHWLELDRATDATKDLEAYPGFDDKILGSLAESLDLAIEEIVWSEESDFRQLLASDKMFVDDRIADFYGIDKPDNDTFEKKSFEPELRAGVLTHPYLMTGLAYHKNTSPIHRGVFVAKSLLGRSLKPPPIDVEPLDEAFDPTLTTRERVVHQTKEIACQGCHSVINPLGFSFENFDAVGRFRDTEKKQKIDASAEYETPDGEVLKFNGAKDLAKYLIENDDAHRNFIEQLFRHFAKQPLAAYGPDKIDDLLTKFQRNQFNVRQLLVDMSVVVARHELDAAKQQENENE</sequence>
<gene>
    <name evidence="7" type="ORF">MFFC18_29590</name>
</gene>
<dbReference type="InterPro" id="IPR013042">
    <property type="entry name" value="DUF1592"/>
</dbReference>
<reference evidence="7 8" key="1">
    <citation type="submission" date="2019-08" db="EMBL/GenBank/DDBJ databases">
        <title>Deep-cultivation of Planctomycetes and their phenomic and genomic characterization uncovers novel biology.</title>
        <authorList>
            <person name="Wiegand S."/>
            <person name="Jogler M."/>
            <person name="Boedeker C."/>
            <person name="Pinto D."/>
            <person name="Vollmers J."/>
            <person name="Rivas-Marin E."/>
            <person name="Kohn T."/>
            <person name="Peeters S.H."/>
            <person name="Heuer A."/>
            <person name="Rast P."/>
            <person name="Oberbeckmann S."/>
            <person name="Bunk B."/>
            <person name="Jeske O."/>
            <person name="Meyerdierks A."/>
            <person name="Storesund J.E."/>
            <person name="Kallscheuer N."/>
            <person name="Luecker S."/>
            <person name="Lage O.M."/>
            <person name="Pohl T."/>
            <person name="Merkel B.J."/>
            <person name="Hornburger P."/>
            <person name="Mueller R.-W."/>
            <person name="Bruemmer F."/>
            <person name="Labrenz M."/>
            <person name="Spormann A.M."/>
            <person name="Op den Camp H."/>
            <person name="Overmann J."/>
            <person name="Amann R."/>
            <person name="Jetten M.S.M."/>
            <person name="Mascher T."/>
            <person name="Medema M.H."/>
            <person name="Devos D.P."/>
            <person name="Kaster A.-K."/>
            <person name="Ovreas L."/>
            <person name="Rohde M."/>
            <person name="Galperin M.Y."/>
            <person name="Jogler C."/>
        </authorList>
    </citation>
    <scope>NUCLEOTIDE SEQUENCE [LARGE SCALE GENOMIC DNA]</scope>
    <source>
        <strain evidence="7 8">FC18</strain>
    </source>
</reference>
<dbReference type="PROSITE" id="PS51257">
    <property type="entry name" value="PROKAR_LIPOPROTEIN"/>
    <property type="match status" value="1"/>
</dbReference>
<evidence type="ECO:0000313" key="8">
    <source>
        <dbReference type="Proteomes" id="UP000322214"/>
    </source>
</evidence>
<dbReference type="InterPro" id="IPR009056">
    <property type="entry name" value="Cyt_c-like_dom"/>
</dbReference>
<keyword evidence="3 4" id="KW-0408">Iron</keyword>
<dbReference type="InterPro" id="IPR013039">
    <property type="entry name" value="DUF1588"/>
</dbReference>
<evidence type="ECO:0000259" key="5">
    <source>
        <dbReference type="PROSITE" id="PS51007"/>
    </source>
</evidence>
<evidence type="ECO:0000256" key="2">
    <source>
        <dbReference type="ARBA" id="ARBA00022723"/>
    </source>
</evidence>
<name>A0A5B9P8L0_9BACT</name>
<proteinExistence type="predicted"/>
<dbReference type="Gene3D" id="3.90.182.10">
    <property type="entry name" value="Toxin - Anthrax Protective Antigen,domain 1"/>
    <property type="match status" value="1"/>
</dbReference>
<keyword evidence="1 4" id="KW-0349">Heme</keyword>